<feature type="transmembrane region" description="Helical" evidence="7">
    <location>
        <begin position="48"/>
        <end position="71"/>
    </location>
</feature>
<reference evidence="9 10" key="1">
    <citation type="journal article" date="2019" name="PLoS Biol.">
        <title>Sex chromosomes control vertical transmission of feminizing Wolbachia symbionts in an isopod.</title>
        <authorList>
            <person name="Becking T."/>
            <person name="Chebbi M.A."/>
            <person name="Giraud I."/>
            <person name="Moumen B."/>
            <person name="Laverre T."/>
            <person name="Caubet Y."/>
            <person name="Peccoud J."/>
            <person name="Gilbert C."/>
            <person name="Cordaux R."/>
        </authorList>
    </citation>
    <scope>NUCLEOTIDE SEQUENCE [LARGE SCALE GENOMIC DNA]</scope>
    <source>
        <strain evidence="9">ANa2</strain>
        <tissue evidence="9">Whole body excluding digestive tract and cuticle</tissue>
    </source>
</reference>
<evidence type="ECO:0000256" key="2">
    <source>
        <dbReference type="ARBA" id="ARBA00005241"/>
    </source>
</evidence>
<feature type="region of interest" description="Disordered" evidence="6">
    <location>
        <begin position="89"/>
        <end position="111"/>
    </location>
</feature>
<dbReference type="Pfam" id="PF12832">
    <property type="entry name" value="MFS_1_like"/>
    <property type="match status" value="1"/>
</dbReference>
<dbReference type="OrthoDB" id="10497045at2759"/>
<evidence type="ECO:0000256" key="3">
    <source>
        <dbReference type="ARBA" id="ARBA00022692"/>
    </source>
</evidence>
<dbReference type="AlphaFoldDB" id="A0A5N5SK33"/>
<keyword evidence="4 7" id="KW-1133">Transmembrane helix</keyword>
<sequence>MSYASDLATPATIVTLQSIYGGLYNGVGRGAGSLIGGFLIHRLGIFNAFRIIACLAGCCGVVYFVINLLFFRKNRKQRDEIVLQEKEARKAKEAEANKQSVDTNKQPVDTNKQPVELVKGIKYEKKESLKDSHIDIPTSEKEITDDDLSKINLGFVADNLV</sequence>
<dbReference type="EMBL" id="SEYY01024054">
    <property type="protein sequence ID" value="KAB7494425.1"/>
    <property type="molecule type" value="Genomic_DNA"/>
</dbReference>
<evidence type="ECO:0000259" key="8">
    <source>
        <dbReference type="Pfam" id="PF12832"/>
    </source>
</evidence>
<evidence type="ECO:0000256" key="4">
    <source>
        <dbReference type="ARBA" id="ARBA00022989"/>
    </source>
</evidence>
<dbReference type="InterPro" id="IPR024989">
    <property type="entry name" value="MFS_assoc_dom"/>
</dbReference>
<accession>A0A5N5SK33</accession>
<evidence type="ECO:0000256" key="1">
    <source>
        <dbReference type="ARBA" id="ARBA00004141"/>
    </source>
</evidence>
<dbReference type="GO" id="GO:0016020">
    <property type="term" value="C:membrane"/>
    <property type="evidence" value="ECO:0007669"/>
    <property type="project" value="UniProtKB-SubCell"/>
</dbReference>
<dbReference type="PANTHER" id="PTHR16172:SF41">
    <property type="entry name" value="MAJOR FACILITATOR SUPERFAMILY DOMAIN-CONTAINING PROTEIN 6-LIKE"/>
    <property type="match status" value="1"/>
</dbReference>
<protein>
    <recommendedName>
        <fullName evidence="8">Major facilitator superfamily associated domain-containing protein</fullName>
    </recommendedName>
</protein>
<evidence type="ECO:0000313" key="9">
    <source>
        <dbReference type="EMBL" id="KAB7494425.1"/>
    </source>
</evidence>
<dbReference type="InterPro" id="IPR036259">
    <property type="entry name" value="MFS_trans_sf"/>
</dbReference>
<keyword evidence="10" id="KW-1185">Reference proteome</keyword>
<feature type="domain" description="Major facilitator superfamily associated" evidence="8">
    <location>
        <begin position="2"/>
        <end position="50"/>
    </location>
</feature>
<keyword evidence="5 7" id="KW-0472">Membrane</keyword>
<evidence type="ECO:0000313" key="10">
    <source>
        <dbReference type="Proteomes" id="UP000326759"/>
    </source>
</evidence>
<dbReference type="Proteomes" id="UP000326759">
    <property type="component" value="Unassembled WGS sequence"/>
</dbReference>
<proteinExistence type="inferred from homology"/>
<evidence type="ECO:0000256" key="7">
    <source>
        <dbReference type="SAM" id="Phobius"/>
    </source>
</evidence>
<dbReference type="InterPro" id="IPR051717">
    <property type="entry name" value="MFS_MFSD6"/>
</dbReference>
<comment type="caution">
    <text evidence="9">The sequence shown here is derived from an EMBL/GenBank/DDBJ whole genome shotgun (WGS) entry which is preliminary data.</text>
</comment>
<comment type="subcellular location">
    <subcellularLocation>
        <location evidence="1">Membrane</location>
        <topology evidence="1">Multi-pass membrane protein</topology>
    </subcellularLocation>
</comment>
<dbReference type="Gene3D" id="1.20.1250.20">
    <property type="entry name" value="MFS general substrate transporter like domains"/>
    <property type="match status" value="1"/>
</dbReference>
<gene>
    <name evidence="9" type="ORF">Anas_09473</name>
</gene>
<feature type="compositionally biased region" description="Polar residues" evidence="6">
    <location>
        <begin position="99"/>
        <end position="111"/>
    </location>
</feature>
<comment type="similarity">
    <text evidence="2">Belongs to the major facilitator superfamily. MFSD6 family.</text>
</comment>
<evidence type="ECO:0000256" key="5">
    <source>
        <dbReference type="ARBA" id="ARBA00023136"/>
    </source>
</evidence>
<evidence type="ECO:0000256" key="6">
    <source>
        <dbReference type="SAM" id="MobiDB-lite"/>
    </source>
</evidence>
<dbReference type="SUPFAM" id="SSF103473">
    <property type="entry name" value="MFS general substrate transporter"/>
    <property type="match status" value="1"/>
</dbReference>
<keyword evidence="3 7" id="KW-0812">Transmembrane</keyword>
<name>A0A5N5SK33_9CRUS</name>
<dbReference type="PANTHER" id="PTHR16172">
    <property type="entry name" value="MAJOR FACILITATOR SUPERFAMILY DOMAIN-CONTAINING PROTEIN 6-LIKE"/>
    <property type="match status" value="1"/>
</dbReference>
<organism evidence="9 10">
    <name type="scientific">Armadillidium nasatum</name>
    <dbReference type="NCBI Taxonomy" id="96803"/>
    <lineage>
        <taxon>Eukaryota</taxon>
        <taxon>Metazoa</taxon>
        <taxon>Ecdysozoa</taxon>
        <taxon>Arthropoda</taxon>
        <taxon>Crustacea</taxon>
        <taxon>Multicrustacea</taxon>
        <taxon>Malacostraca</taxon>
        <taxon>Eumalacostraca</taxon>
        <taxon>Peracarida</taxon>
        <taxon>Isopoda</taxon>
        <taxon>Oniscidea</taxon>
        <taxon>Crinocheta</taxon>
        <taxon>Armadillidiidae</taxon>
        <taxon>Armadillidium</taxon>
    </lineage>
</organism>